<reference evidence="2" key="1">
    <citation type="submission" date="2018-05" db="EMBL/GenBank/DDBJ databases">
        <authorList>
            <person name="Lanie J.A."/>
            <person name="Ng W.-L."/>
            <person name="Kazmierczak K.M."/>
            <person name="Andrzejewski T.M."/>
            <person name="Davidsen T.M."/>
            <person name="Wayne K.J."/>
            <person name="Tettelin H."/>
            <person name="Glass J.I."/>
            <person name="Rusch D."/>
            <person name="Podicherti R."/>
            <person name="Tsui H.-C.T."/>
            <person name="Winkler M.E."/>
        </authorList>
    </citation>
    <scope>NUCLEOTIDE SEQUENCE</scope>
</reference>
<proteinExistence type="predicted"/>
<dbReference type="SUPFAM" id="SSF53448">
    <property type="entry name" value="Nucleotide-diphospho-sugar transferases"/>
    <property type="match status" value="1"/>
</dbReference>
<feature type="domain" description="Nucleotidyl transferase" evidence="1">
    <location>
        <begin position="56"/>
        <end position="188"/>
    </location>
</feature>
<feature type="non-terminal residue" evidence="2">
    <location>
        <position position="213"/>
    </location>
</feature>
<dbReference type="Gene3D" id="3.90.550.10">
    <property type="entry name" value="Spore Coat Polysaccharide Biosynthesis Protein SpsA, Chain A"/>
    <property type="match status" value="1"/>
</dbReference>
<dbReference type="InterPro" id="IPR029044">
    <property type="entry name" value="Nucleotide-diphossugar_trans"/>
</dbReference>
<sequence>MQNLRSFVEEIFGCDLAVSIGITDKIEAKRWIEKFLNTLKDVPVTDLYRVIDPQWVVLAAGIGTRIDPSSRLNKNLDIWFGAANTLQMSCQYLPGTQPHIVVINPQMVERFSQFDQTEIDLFLGANVITCVQPEPNGTGGALYAALTEIKNSTSEFIGVSFGDEPFLNQAMFMQTLVSHFIAQADITLCAKVPETVVDKGGLFFDADGRFYGT</sequence>
<name>A0A382S2Z7_9ZZZZ</name>
<dbReference type="EMBL" id="UINC01125824">
    <property type="protein sequence ID" value="SVD03922.1"/>
    <property type="molecule type" value="Genomic_DNA"/>
</dbReference>
<evidence type="ECO:0000259" key="1">
    <source>
        <dbReference type="Pfam" id="PF00483"/>
    </source>
</evidence>
<organism evidence="2">
    <name type="scientific">marine metagenome</name>
    <dbReference type="NCBI Taxonomy" id="408172"/>
    <lineage>
        <taxon>unclassified sequences</taxon>
        <taxon>metagenomes</taxon>
        <taxon>ecological metagenomes</taxon>
    </lineage>
</organism>
<evidence type="ECO:0000313" key="2">
    <source>
        <dbReference type="EMBL" id="SVD03922.1"/>
    </source>
</evidence>
<dbReference type="Pfam" id="PF00483">
    <property type="entry name" value="NTP_transferase"/>
    <property type="match status" value="1"/>
</dbReference>
<gene>
    <name evidence="2" type="ORF">METZ01_LOCUS356776</name>
</gene>
<dbReference type="InterPro" id="IPR005835">
    <property type="entry name" value="NTP_transferase_dom"/>
</dbReference>
<protein>
    <recommendedName>
        <fullName evidence="1">Nucleotidyl transferase domain-containing protein</fullName>
    </recommendedName>
</protein>
<dbReference type="AlphaFoldDB" id="A0A382S2Z7"/>
<accession>A0A382S2Z7</accession>